<dbReference type="PIRSF" id="PIRSF039090">
    <property type="entry name" value="Flis"/>
    <property type="match status" value="1"/>
</dbReference>
<evidence type="ECO:0000256" key="3">
    <source>
        <dbReference type="ARBA" id="ARBA00022490"/>
    </source>
</evidence>
<keyword evidence="4 6" id="KW-1005">Bacterial flagellum biogenesis</keyword>
<keyword evidence="3 6" id="KW-0963">Cytoplasm</keyword>
<reference evidence="7" key="1">
    <citation type="submission" date="2023-07" db="EMBL/GenBank/DDBJ databases">
        <title>Murine gut Bacillus species.</title>
        <authorList>
            <person name="Gutman E."/>
            <person name="Hashuel R."/>
            <person name="Litvak Y."/>
        </authorList>
    </citation>
    <scope>NUCLEOTIDE SEQUENCE</scope>
    <source>
        <strain evidence="7">RU283</strain>
    </source>
</reference>
<dbReference type="SUPFAM" id="SSF101116">
    <property type="entry name" value="Flagellar export chaperone FliS"/>
    <property type="match status" value="1"/>
</dbReference>
<dbReference type="GO" id="GO:0071973">
    <property type="term" value="P:bacterial-type flagellum-dependent cell motility"/>
    <property type="evidence" value="ECO:0007669"/>
    <property type="project" value="TreeGrafter"/>
</dbReference>
<comment type="subcellular location">
    <subcellularLocation>
        <location evidence="1 6">Cytoplasm</location>
        <location evidence="1 6">Cytosol</location>
    </subcellularLocation>
</comment>
<gene>
    <name evidence="7" type="primary">fliS</name>
    <name evidence="7" type="ORF">Q8G35_00470</name>
</gene>
<proteinExistence type="inferred from homology"/>
<dbReference type="RefSeq" id="WP_305158485.1">
    <property type="nucleotide sequence ID" value="NZ_JAUUTP010000001.1"/>
</dbReference>
<dbReference type="PANTHER" id="PTHR34773">
    <property type="entry name" value="FLAGELLAR SECRETION CHAPERONE FLIS"/>
    <property type="match status" value="1"/>
</dbReference>
<dbReference type="GO" id="GO:0005829">
    <property type="term" value="C:cytosol"/>
    <property type="evidence" value="ECO:0007669"/>
    <property type="project" value="UniProtKB-SubCell"/>
</dbReference>
<dbReference type="CDD" id="cd16098">
    <property type="entry name" value="FliS"/>
    <property type="match status" value="1"/>
</dbReference>
<accession>A0AA90SZ91</accession>
<dbReference type="NCBIfam" id="TIGR00208">
    <property type="entry name" value="fliS"/>
    <property type="match status" value="1"/>
</dbReference>
<keyword evidence="7" id="KW-0966">Cell projection</keyword>
<dbReference type="EMBL" id="JAUUTP010000001">
    <property type="protein sequence ID" value="MDP1416879.1"/>
    <property type="molecule type" value="Genomic_DNA"/>
</dbReference>
<organism evidence="7 8">
    <name type="scientific">Peribacillus simplex</name>
    <dbReference type="NCBI Taxonomy" id="1478"/>
    <lineage>
        <taxon>Bacteria</taxon>
        <taxon>Bacillati</taxon>
        <taxon>Bacillota</taxon>
        <taxon>Bacilli</taxon>
        <taxon>Bacillales</taxon>
        <taxon>Bacillaceae</taxon>
        <taxon>Peribacillus</taxon>
    </lineage>
</organism>
<protein>
    <recommendedName>
        <fullName evidence="6">Flagellar secretion chaperone FliS</fullName>
    </recommendedName>
</protein>
<evidence type="ECO:0000256" key="2">
    <source>
        <dbReference type="ARBA" id="ARBA00008787"/>
    </source>
</evidence>
<keyword evidence="5" id="KW-0143">Chaperone</keyword>
<dbReference type="Proteomes" id="UP001178277">
    <property type="component" value="Unassembled WGS sequence"/>
</dbReference>
<sequence length="133" mass="15168">MAMNNPYQSYQQSSVNTASSGELTLMLYNGCLKFIMLGKKAIEAGNIEAKNTNIIKSQNIIRELMVTLNMDADVSKDMMSLYDFMNRRLIEANMKNDVSALEEVEGLVTEFRNTWKEVIQINRKKQFTQSGQV</sequence>
<evidence type="ECO:0000313" key="8">
    <source>
        <dbReference type="Proteomes" id="UP001178277"/>
    </source>
</evidence>
<dbReference type="InterPro" id="IPR036584">
    <property type="entry name" value="FliS_sf"/>
</dbReference>
<keyword evidence="7" id="KW-0282">Flagellum</keyword>
<evidence type="ECO:0000256" key="4">
    <source>
        <dbReference type="ARBA" id="ARBA00022795"/>
    </source>
</evidence>
<name>A0AA90SZ91_9BACI</name>
<dbReference type="GO" id="GO:0044780">
    <property type="term" value="P:bacterial-type flagellum assembly"/>
    <property type="evidence" value="ECO:0007669"/>
    <property type="project" value="InterPro"/>
</dbReference>
<dbReference type="InterPro" id="IPR003713">
    <property type="entry name" value="FliS"/>
</dbReference>
<comment type="caution">
    <text evidence="7">The sequence shown here is derived from an EMBL/GenBank/DDBJ whole genome shotgun (WGS) entry which is preliminary data.</text>
</comment>
<dbReference type="Gene3D" id="1.20.120.340">
    <property type="entry name" value="Flagellar protein FliS"/>
    <property type="match status" value="1"/>
</dbReference>
<dbReference type="Pfam" id="PF02561">
    <property type="entry name" value="FliS"/>
    <property type="match status" value="1"/>
</dbReference>
<dbReference type="AlphaFoldDB" id="A0AA90SZ91"/>
<evidence type="ECO:0000313" key="7">
    <source>
        <dbReference type="EMBL" id="MDP1416879.1"/>
    </source>
</evidence>
<dbReference type="PANTHER" id="PTHR34773:SF1">
    <property type="entry name" value="FLAGELLAR SECRETION CHAPERONE FLIS"/>
    <property type="match status" value="1"/>
</dbReference>
<evidence type="ECO:0000256" key="6">
    <source>
        <dbReference type="PIRNR" id="PIRNR039090"/>
    </source>
</evidence>
<comment type="similarity">
    <text evidence="2 6">Belongs to the FliS family.</text>
</comment>
<evidence type="ECO:0000256" key="5">
    <source>
        <dbReference type="ARBA" id="ARBA00023186"/>
    </source>
</evidence>
<keyword evidence="7" id="KW-0969">Cilium</keyword>
<evidence type="ECO:0000256" key="1">
    <source>
        <dbReference type="ARBA" id="ARBA00004514"/>
    </source>
</evidence>